<dbReference type="EMBL" id="FP929056">
    <property type="protein sequence ID" value="CBL28292.1"/>
    <property type="molecule type" value="Genomic_DNA"/>
</dbReference>
<dbReference type="KEGG" id="sbr:SY1_11000"/>
<dbReference type="Pfam" id="PF06257">
    <property type="entry name" value="VEG"/>
    <property type="match status" value="1"/>
</dbReference>
<gene>
    <name evidence="1" type="ORF">SY1_11000</name>
</gene>
<dbReference type="AlphaFoldDB" id="A0AB94IWY8"/>
<evidence type="ECO:0000313" key="1">
    <source>
        <dbReference type="EMBL" id="CBL28292.1"/>
    </source>
</evidence>
<evidence type="ECO:0000313" key="2">
    <source>
        <dbReference type="Proteomes" id="UP000008957"/>
    </source>
</evidence>
<dbReference type="Gene3D" id="2.30.30.100">
    <property type="match status" value="1"/>
</dbReference>
<dbReference type="Proteomes" id="UP000008957">
    <property type="component" value="Chromosome"/>
</dbReference>
<keyword evidence="2" id="KW-1185">Reference proteome</keyword>
<organism evidence="1 2">
    <name type="scientific">Fretibacterium fastidiosum</name>
    <dbReference type="NCBI Taxonomy" id="651822"/>
    <lineage>
        <taxon>Bacteria</taxon>
        <taxon>Thermotogati</taxon>
        <taxon>Synergistota</taxon>
        <taxon>Synergistia</taxon>
        <taxon>Synergistales</taxon>
        <taxon>Aminobacteriaceae</taxon>
        <taxon>Fretibacterium</taxon>
    </lineage>
</organism>
<name>A0AB94IWY8_9BACT</name>
<reference evidence="2" key="1">
    <citation type="submission" date="2010-03" db="EMBL/GenBank/DDBJ databases">
        <title>The genome sequence of Synergistetes sp. SGP1.</title>
        <authorList>
            <consortium name="metaHIT consortium -- http://www.metahit.eu/"/>
            <person name="Pajon A."/>
            <person name="Turner K."/>
            <person name="Parkhill J."/>
            <person name="Wade W."/>
            <person name="Vartoukian S."/>
        </authorList>
    </citation>
    <scope>NUCLEOTIDE SEQUENCE [LARGE SCALE GENOMIC DNA]</scope>
    <source>
        <strain evidence="2">SGP1</strain>
    </source>
</reference>
<dbReference type="GO" id="GO:0006355">
    <property type="term" value="P:regulation of DNA-templated transcription"/>
    <property type="evidence" value="ECO:0007669"/>
    <property type="project" value="InterPro"/>
</dbReference>
<reference evidence="1 2" key="2">
    <citation type="submission" date="2010-03" db="EMBL/GenBank/DDBJ databases">
        <authorList>
            <person name="Pajon A."/>
        </authorList>
    </citation>
    <scope>NUCLEOTIDE SEQUENCE [LARGE SCALE GENOMIC DNA]</scope>
    <source>
        <strain evidence="1 2">SGP1</strain>
    </source>
</reference>
<sequence length="52" mass="5840">MSKGRNRVEETEGILTDVYPKLFTLYNNSTASTISFSYAEVLTHEVELEVVG</sequence>
<proteinExistence type="predicted"/>
<dbReference type="InterPro" id="IPR009366">
    <property type="entry name" value="Protein_Veg"/>
</dbReference>
<accession>A0AB94IWY8</accession>
<protein>
    <submittedName>
        <fullName evidence="1">Uncharacterized protein</fullName>
    </submittedName>
</protein>